<feature type="signal peptide" evidence="4">
    <location>
        <begin position="1"/>
        <end position="26"/>
    </location>
</feature>
<name>A0A8B8K228_ABRPR</name>
<dbReference type="AlphaFoldDB" id="A0A8B8K228"/>
<dbReference type="GO" id="GO:0006869">
    <property type="term" value="P:lipid transport"/>
    <property type="evidence" value="ECO:0007669"/>
    <property type="project" value="InterPro"/>
</dbReference>
<keyword evidence="3" id="KW-0813">Transport</keyword>
<keyword evidence="3" id="KW-0446">Lipid-binding</keyword>
<dbReference type="SUPFAM" id="SSF47699">
    <property type="entry name" value="Bifunctional inhibitor/lipid-transfer protein/seed storage 2S albumin"/>
    <property type="match status" value="1"/>
</dbReference>
<keyword evidence="4" id="KW-0732">Signal</keyword>
<dbReference type="CDD" id="cd01960">
    <property type="entry name" value="nsLTP1"/>
    <property type="match status" value="1"/>
</dbReference>
<dbReference type="Proteomes" id="UP000694853">
    <property type="component" value="Unplaced"/>
</dbReference>
<keyword evidence="6" id="KW-1185">Reference proteome</keyword>
<dbReference type="KEGG" id="aprc:113851522"/>
<evidence type="ECO:0000313" key="6">
    <source>
        <dbReference type="Proteomes" id="UP000694853"/>
    </source>
</evidence>
<evidence type="ECO:0000256" key="1">
    <source>
        <dbReference type="ARBA" id="ARBA00009748"/>
    </source>
</evidence>
<accession>A0A8B8K228</accession>
<dbReference type="OrthoDB" id="649864at2759"/>
<evidence type="ECO:0000313" key="7">
    <source>
        <dbReference type="RefSeq" id="XP_027337832.1"/>
    </source>
</evidence>
<proteinExistence type="inferred from homology"/>
<dbReference type="Gene3D" id="1.10.110.10">
    <property type="entry name" value="Plant lipid-transfer and hydrophobic proteins"/>
    <property type="match status" value="1"/>
</dbReference>
<dbReference type="InterPro" id="IPR036312">
    <property type="entry name" value="Bifun_inhib/LTP/seed_sf"/>
</dbReference>
<reference evidence="7" key="2">
    <citation type="submission" date="2025-08" db="UniProtKB">
        <authorList>
            <consortium name="RefSeq"/>
        </authorList>
    </citation>
    <scope>IDENTIFICATION</scope>
    <source>
        <tissue evidence="7">Young leaves</tissue>
    </source>
</reference>
<protein>
    <recommendedName>
        <fullName evidence="3">Non-specific lipid-transfer protein</fullName>
    </recommendedName>
</protein>
<dbReference type="PROSITE" id="PS51257">
    <property type="entry name" value="PROKAR_LIPOPROTEIN"/>
    <property type="match status" value="1"/>
</dbReference>
<organism evidence="6 7">
    <name type="scientific">Abrus precatorius</name>
    <name type="common">Indian licorice</name>
    <name type="synonym">Glycine abrus</name>
    <dbReference type="NCBI Taxonomy" id="3816"/>
    <lineage>
        <taxon>Eukaryota</taxon>
        <taxon>Viridiplantae</taxon>
        <taxon>Streptophyta</taxon>
        <taxon>Embryophyta</taxon>
        <taxon>Tracheophyta</taxon>
        <taxon>Spermatophyta</taxon>
        <taxon>Magnoliopsida</taxon>
        <taxon>eudicotyledons</taxon>
        <taxon>Gunneridae</taxon>
        <taxon>Pentapetalae</taxon>
        <taxon>rosids</taxon>
        <taxon>fabids</taxon>
        <taxon>Fabales</taxon>
        <taxon>Fabaceae</taxon>
        <taxon>Papilionoideae</taxon>
        <taxon>50 kb inversion clade</taxon>
        <taxon>NPAAA clade</taxon>
        <taxon>indigoferoid/millettioid clade</taxon>
        <taxon>Abreae</taxon>
        <taxon>Abrus</taxon>
    </lineage>
</organism>
<evidence type="ECO:0000256" key="4">
    <source>
        <dbReference type="SAM" id="SignalP"/>
    </source>
</evidence>
<evidence type="ECO:0000259" key="5">
    <source>
        <dbReference type="SMART" id="SM00499"/>
    </source>
</evidence>
<dbReference type="SMART" id="SM00499">
    <property type="entry name" value="AAI"/>
    <property type="match status" value="1"/>
</dbReference>
<dbReference type="PRINTS" id="PR00382">
    <property type="entry name" value="LIPIDTRNSFER"/>
</dbReference>
<gene>
    <name evidence="7" type="primary">LOC113851522</name>
</gene>
<dbReference type="RefSeq" id="XP_027337832.1">
    <property type="nucleotide sequence ID" value="XM_027482031.1"/>
</dbReference>
<comment type="similarity">
    <text evidence="1 3">Belongs to the plant LTP family.</text>
</comment>
<keyword evidence="2" id="KW-1015">Disulfide bond</keyword>
<feature type="chain" id="PRO_5034768592" description="Non-specific lipid-transfer protein" evidence="4">
    <location>
        <begin position="27"/>
        <end position="116"/>
    </location>
</feature>
<dbReference type="GO" id="GO:0008289">
    <property type="term" value="F:lipid binding"/>
    <property type="evidence" value="ECO:0007669"/>
    <property type="project" value="UniProtKB-KW"/>
</dbReference>
<feature type="domain" description="Bifunctional inhibitor/plant lipid transfer protein/seed storage helical" evidence="5">
    <location>
        <begin position="30"/>
        <end position="114"/>
    </location>
</feature>
<dbReference type="InterPro" id="IPR016140">
    <property type="entry name" value="Bifunc_inhib/LTP/seed_store"/>
</dbReference>
<dbReference type="InterPro" id="IPR000528">
    <property type="entry name" value="Plant_nsLTP"/>
</dbReference>
<dbReference type="GeneID" id="113851522"/>
<dbReference type="PANTHER" id="PTHR33076">
    <property type="entry name" value="NON-SPECIFIC LIPID-TRANSFER PROTEIN 2-RELATED"/>
    <property type="match status" value="1"/>
</dbReference>
<reference evidence="6" key="1">
    <citation type="journal article" date="2019" name="Toxins">
        <title>Detection of Abrin-Like and Prepropulchellin-Like Toxin Genes and Transcripts Using Whole Genome Sequencing and Full-Length Transcript Sequencing of Abrus precatorius.</title>
        <authorList>
            <person name="Hovde B.T."/>
            <person name="Daligault H.E."/>
            <person name="Hanschen E.R."/>
            <person name="Kunde Y.A."/>
            <person name="Johnson M.B."/>
            <person name="Starkenburg S.R."/>
            <person name="Johnson S.L."/>
        </authorList>
    </citation>
    <scope>NUCLEOTIDE SEQUENCE [LARGE SCALE GENOMIC DNA]</scope>
</reference>
<sequence>MAVTKVALIASVMACMLIASCLYAEATLTCDQVTIWLTPCISYAVMGGTVSPLCCQGIYSINAAYKSAEDRRGACQCIKDKAAYIPGIDYHRVNAIPGKCGTKCPYKVYPSTNCSK</sequence>
<dbReference type="Pfam" id="PF00234">
    <property type="entry name" value="Tryp_alpha_amyl"/>
    <property type="match status" value="1"/>
</dbReference>
<evidence type="ECO:0000256" key="3">
    <source>
        <dbReference type="RuleBase" id="RU000628"/>
    </source>
</evidence>
<evidence type="ECO:0000256" key="2">
    <source>
        <dbReference type="ARBA" id="ARBA00023157"/>
    </source>
</evidence>
<comment type="function">
    <text evidence="3">Plant non-specific lipid-transfer proteins transfer phospholipids as well as galactolipids across membranes. May play a role in wax or cutin deposition in the cell walls of expanding epidermal cells and certain secretory tissues.</text>
</comment>